<evidence type="ECO:0000313" key="8">
    <source>
        <dbReference type="Proteomes" id="UP000803884"/>
    </source>
</evidence>
<proteinExistence type="predicted"/>
<evidence type="ECO:0000256" key="3">
    <source>
        <dbReference type="ARBA" id="ARBA00022792"/>
    </source>
</evidence>
<feature type="compositionally biased region" description="Acidic residues" evidence="6">
    <location>
        <begin position="149"/>
        <end position="167"/>
    </location>
</feature>
<feature type="compositionally biased region" description="Polar residues" evidence="6">
    <location>
        <begin position="34"/>
        <end position="60"/>
    </location>
</feature>
<dbReference type="Gene3D" id="1.50.40.10">
    <property type="entry name" value="Mitochondrial carrier domain"/>
    <property type="match status" value="1"/>
</dbReference>
<dbReference type="AlphaFoldDB" id="A0AB34KTD0"/>
<comment type="caution">
    <text evidence="7">The sequence shown here is derived from an EMBL/GenBank/DDBJ whole genome shotgun (WGS) entry which is preliminary data.</text>
</comment>
<feature type="compositionally biased region" description="Basic and acidic residues" evidence="6">
    <location>
        <begin position="132"/>
        <end position="145"/>
    </location>
</feature>
<dbReference type="InterPro" id="IPR023395">
    <property type="entry name" value="MCP_dom_sf"/>
</dbReference>
<dbReference type="GO" id="GO:0016020">
    <property type="term" value="C:membrane"/>
    <property type="evidence" value="ECO:0007669"/>
    <property type="project" value="UniProtKB-SubCell"/>
</dbReference>
<dbReference type="EMBL" id="JAAQHG020000014">
    <property type="protein sequence ID" value="KAL1586563.1"/>
    <property type="molecule type" value="Genomic_DNA"/>
</dbReference>
<keyword evidence="5" id="KW-0472">Membrane</keyword>
<dbReference type="GeneID" id="96006805"/>
<feature type="region of interest" description="Disordered" evidence="6">
    <location>
        <begin position="118"/>
        <end position="211"/>
    </location>
</feature>
<gene>
    <name evidence="7" type="ORF">WHR41_05362</name>
</gene>
<organism evidence="7 8">
    <name type="scientific">Cladosporium halotolerans</name>
    <dbReference type="NCBI Taxonomy" id="1052096"/>
    <lineage>
        <taxon>Eukaryota</taxon>
        <taxon>Fungi</taxon>
        <taxon>Dikarya</taxon>
        <taxon>Ascomycota</taxon>
        <taxon>Pezizomycotina</taxon>
        <taxon>Dothideomycetes</taxon>
        <taxon>Dothideomycetidae</taxon>
        <taxon>Cladosporiales</taxon>
        <taxon>Cladosporiaceae</taxon>
        <taxon>Cladosporium</taxon>
    </lineage>
</organism>
<evidence type="ECO:0000256" key="4">
    <source>
        <dbReference type="ARBA" id="ARBA00022989"/>
    </source>
</evidence>
<evidence type="ECO:0000256" key="2">
    <source>
        <dbReference type="ARBA" id="ARBA00022692"/>
    </source>
</evidence>
<evidence type="ECO:0000256" key="6">
    <source>
        <dbReference type="SAM" id="MobiDB-lite"/>
    </source>
</evidence>
<evidence type="ECO:0000313" key="7">
    <source>
        <dbReference type="EMBL" id="KAL1586563.1"/>
    </source>
</evidence>
<keyword evidence="3" id="KW-0999">Mitochondrion inner membrane</keyword>
<keyword evidence="8" id="KW-1185">Reference proteome</keyword>
<dbReference type="RefSeq" id="XP_069229668.1">
    <property type="nucleotide sequence ID" value="XM_069373967.1"/>
</dbReference>
<dbReference type="SUPFAM" id="SSF103506">
    <property type="entry name" value="Mitochondrial carrier"/>
    <property type="match status" value="1"/>
</dbReference>
<keyword evidence="3" id="KW-0496">Mitochondrion</keyword>
<keyword evidence="2" id="KW-0812">Transmembrane</keyword>
<keyword evidence="4" id="KW-1133">Transmembrane helix</keyword>
<accession>A0AB34KTD0</accession>
<sequence>MDRHDRFPMTASREPNPLRPYYIPPSIGPAQGALPNNATAQTANVSRASRPSPSYQSNASDLLPDLDLDFRSSAGEAWTNTRTLLDTLAWRYASCLMAQPFDVAKTILQVSLPPNVAAVATPRKRRTSPRQSSREGGSRRSDRAYESFSETDDDAEGGSQASDDDIPDYFSSTAPRSRSPRKRRRTPPSLSPSPDPTPTQSRNSRSRRDNPDAEYKLMLKRGESVMHAISVLYDTSGAVGLWRATNCTFLYSILLRTTDSFLRSMLLAVFGLPDLGGPENGGLTPGITSSSGAGTTGLDLSDSPSPIASLVVIGLASCLSGLLLSPLDLVRTRLIVTPSSHAPRGVLSNLKRLPSLLMPSKLGLPTALYHSLPQMFSTSMPQILRRQFHIAPESSPTLWSFASFGTSLCELFIRLPLETLVRRCQVNYIREYARDAPLIIEPAPYLGIGGTVYSIMYSEGETKTKDAKGMIRIRKGQGSAGLVRGWRVGFWGLVGVWGAGSLGPATESRRGEF</sequence>
<feature type="region of interest" description="Disordered" evidence="6">
    <location>
        <begin position="1"/>
        <end position="62"/>
    </location>
</feature>
<evidence type="ECO:0008006" key="9">
    <source>
        <dbReference type="Google" id="ProtNLM"/>
    </source>
</evidence>
<comment type="subcellular location">
    <subcellularLocation>
        <location evidence="1">Membrane</location>
    </subcellularLocation>
</comment>
<evidence type="ECO:0000256" key="5">
    <source>
        <dbReference type="ARBA" id="ARBA00023136"/>
    </source>
</evidence>
<reference evidence="7 8" key="1">
    <citation type="journal article" date="2020" name="Microbiol. Resour. Announc.">
        <title>Draft Genome Sequence of a Cladosporium Species Isolated from the Mesophotic Ascidian Didemnum maculosum.</title>
        <authorList>
            <person name="Gioti A."/>
            <person name="Siaperas R."/>
            <person name="Nikolaivits E."/>
            <person name="Le Goff G."/>
            <person name="Ouazzani J."/>
            <person name="Kotoulas G."/>
            <person name="Topakas E."/>
        </authorList>
    </citation>
    <scope>NUCLEOTIDE SEQUENCE [LARGE SCALE GENOMIC DNA]</scope>
    <source>
        <strain evidence="7 8">TM138-S3</strain>
    </source>
</reference>
<protein>
    <recommendedName>
        <fullName evidence="9">Mitochondrial fusion protein</fullName>
    </recommendedName>
</protein>
<evidence type="ECO:0000256" key="1">
    <source>
        <dbReference type="ARBA" id="ARBA00004370"/>
    </source>
</evidence>
<name>A0AB34KTD0_9PEZI</name>
<dbReference type="Proteomes" id="UP000803884">
    <property type="component" value="Unassembled WGS sequence"/>
</dbReference>